<evidence type="ECO:0000256" key="2">
    <source>
        <dbReference type="ARBA" id="ARBA00023002"/>
    </source>
</evidence>
<dbReference type="GO" id="GO:0016491">
    <property type="term" value="F:oxidoreductase activity"/>
    <property type="evidence" value="ECO:0007669"/>
    <property type="project" value="UniProtKB-KW"/>
</dbReference>
<keyword evidence="2" id="KW-0560">Oxidoreductase</keyword>
<dbReference type="AlphaFoldDB" id="A0AB74U4C4"/>
<dbReference type="PRINTS" id="PR00081">
    <property type="entry name" value="GDHRDH"/>
</dbReference>
<dbReference type="InterPro" id="IPR002347">
    <property type="entry name" value="SDR_fam"/>
</dbReference>
<name>A0AB74U4C4_9GAMM</name>
<dbReference type="Gene3D" id="3.40.50.720">
    <property type="entry name" value="NAD(P)-binding Rossmann-like Domain"/>
    <property type="match status" value="1"/>
</dbReference>
<dbReference type="Pfam" id="PF00106">
    <property type="entry name" value="adh_short"/>
    <property type="match status" value="1"/>
</dbReference>
<proteinExistence type="inferred from homology"/>
<evidence type="ECO:0000313" key="4">
    <source>
        <dbReference type="EMBL" id="XCJ78776.1"/>
    </source>
</evidence>
<dbReference type="SMART" id="SM00822">
    <property type="entry name" value="PKS_KR"/>
    <property type="match status" value="1"/>
</dbReference>
<sequence>MAQTPVFQDQVVLITGAGRGLGLAYARLIGTLGATILLHDVGADDSGNGLDPDVARAAAQRLRDEGIEAHPFDAPIETREQCHALVTACLGVRGRLDALIHNAGWVAYERIEAIQASSFEHAMAVMAGAPLWLAQAAWPSLRAAGHGRIVLTTSDRALFPQYVHRGLAAYAAAKMAAVGIVNVLAAEGADHGIVVNAVSPIAKTRMWGVEEEPQELKPAAVAPGVAFLASSRCHSGGWILRAANGQFHATRATEANGVDYPRDLRGVPATTLDEVAEAWARIACVTPEAR</sequence>
<accession>A0AB74U4C4</accession>
<dbReference type="PANTHER" id="PTHR45024">
    <property type="entry name" value="DEHYDROGENASES, SHORT CHAIN"/>
    <property type="match status" value="1"/>
</dbReference>
<gene>
    <name evidence="4" type="ORF">ABV408_15205</name>
</gene>
<dbReference type="RefSeq" id="WP_353979743.1">
    <property type="nucleotide sequence ID" value="NZ_CP159578.1"/>
</dbReference>
<dbReference type="PANTHER" id="PTHR45024:SF2">
    <property type="entry name" value="SCP2 DOMAIN-CONTAINING PROTEIN"/>
    <property type="match status" value="1"/>
</dbReference>
<dbReference type="SUPFAM" id="SSF51735">
    <property type="entry name" value="NAD(P)-binding Rossmann-fold domains"/>
    <property type="match status" value="1"/>
</dbReference>
<feature type="domain" description="Ketoreductase" evidence="3">
    <location>
        <begin position="10"/>
        <end position="204"/>
    </location>
</feature>
<dbReference type="PROSITE" id="PS00061">
    <property type="entry name" value="ADH_SHORT"/>
    <property type="match status" value="1"/>
</dbReference>
<dbReference type="InterPro" id="IPR057326">
    <property type="entry name" value="KR_dom"/>
</dbReference>
<comment type="similarity">
    <text evidence="1">Belongs to the short-chain dehydrogenases/reductases (SDR) family.</text>
</comment>
<reference evidence="4" key="1">
    <citation type="submission" date="2024-06" db="EMBL/GenBank/DDBJ databases">
        <title>Complete genome of Salinicola endophyticus HNIBRBA4755.</title>
        <authorList>
            <person name="Shin S.Y."/>
            <person name="Kang H."/>
            <person name="Song J."/>
        </authorList>
    </citation>
    <scope>NUCLEOTIDE SEQUENCE</scope>
    <source>
        <strain evidence="4">HNIBRBA4755</strain>
    </source>
</reference>
<evidence type="ECO:0000256" key="1">
    <source>
        <dbReference type="ARBA" id="ARBA00006484"/>
    </source>
</evidence>
<dbReference type="InterPro" id="IPR020904">
    <property type="entry name" value="Sc_DH/Rdtase_CS"/>
</dbReference>
<evidence type="ECO:0000259" key="3">
    <source>
        <dbReference type="SMART" id="SM00822"/>
    </source>
</evidence>
<dbReference type="InterPro" id="IPR051687">
    <property type="entry name" value="Peroxisomal_Beta-Oxidation"/>
</dbReference>
<organism evidence="4">
    <name type="scientific">Salinicola endophyticus</name>
    <dbReference type="NCBI Taxonomy" id="1949083"/>
    <lineage>
        <taxon>Bacteria</taxon>
        <taxon>Pseudomonadati</taxon>
        <taxon>Pseudomonadota</taxon>
        <taxon>Gammaproteobacteria</taxon>
        <taxon>Oceanospirillales</taxon>
        <taxon>Halomonadaceae</taxon>
        <taxon>Salinicola</taxon>
    </lineage>
</organism>
<protein>
    <submittedName>
        <fullName evidence="4">SDR family NAD(P)-dependent oxidoreductase</fullName>
    </submittedName>
</protein>
<dbReference type="EMBL" id="CP159578">
    <property type="protein sequence ID" value="XCJ78776.1"/>
    <property type="molecule type" value="Genomic_DNA"/>
</dbReference>
<dbReference type="InterPro" id="IPR036291">
    <property type="entry name" value="NAD(P)-bd_dom_sf"/>
</dbReference>